<keyword evidence="2" id="KW-1185">Reference proteome</keyword>
<evidence type="ECO:0000313" key="1">
    <source>
        <dbReference type="EMBL" id="KAK7896064.1"/>
    </source>
</evidence>
<sequence>MGKSKSGAVGEVVSLLAEPSGCNGREISSSDDTRLRCKNEETYRRGAPEGPDEESQCRPILQDTPKARREVELHSRASGGLTSSEYSVCTRDLHKEKKSIFVIME</sequence>
<name>A0AAW0NLS2_9GOBI</name>
<accession>A0AAW0NLS2</accession>
<evidence type="ECO:0000313" key="2">
    <source>
        <dbReference type="Proteomes" id="UP001460270"/>
    </source>
</evidence>
<gene>
    <name evidence="1" type="ORF">WMY93_021389</name>
</gene>
<organism evidence="1 2">
    <name type="scientific">Mugilogobius chulae</name>
    <name type="common">yellowstripe goby</name>
    <dbReference type="NCBI Taxonomy" id="88201"/>
    <lineage>
        <taxon>Eukaryota</taxon>
        <taxon>Metazoa</taxon>
        <taxon>Chordata</taxon>
        <taxon>Craniata</taxon>
        <taxon>Vertebrata</taxon>
        <taxon>Euteleostomi</taxon>
        <taxon>Actinopterygii</taxon>
        <taxon>Neopterygii</taxon>
        <taxon>Teleostei</taxon>
        <taxon>Neoteleostei</taxon>
        <taxon>Acanthomorphata</taxon>
        <taxon>Gobiaria</taxon>
        <taxon>Gobiiformes</taxon>
        <taxon>Gobioidei</taxon>
        <taxon>Gobiidae</taxon>
        <taxon>Gobionellinae</taxon>
        <taxon>Mugilogobius</taxon>
    </lineage>
</organism>
<reference evidence="2" key="1">
    <citation type="submission" date="2024-04" db="EMBL/GenBank/DDBJ databases">
        <title>Salinicola lusitanus LLJ914,a marine bacterium isolated from the Okinawa Trough.</title>
        <authorList>
            <person name="Li J."/>
        </authorList>
    </citation>
    <scope>NUCLEOTIDE SEQUENCE [LARGE SCALE GENOMIC DNA]</scope>
</reference>
<dbReference type="AlphaFoldDB" id="A0AAW0NLS2"/>
<protein>
    <submittedName>
        <fullName evidence="1">Uncharacterized protein</fullName>
    </submittedName>
</protein>
<proteinExistence type="predicted"/>
<comment type="caution">
    <text evidence="1">The sequence shown here is derived from an EMBL/GenBank/DDBJ whole genome shotgun (WGS) entry which is preliminary data.</text>
</comment>
<dbReference type="EMBL" id="JBBPFD010000015">
    <property type="protein sequence ID" value="KAK7896064.1"/>
    <property type="molecule type" value="Genomic_DNA"/>
</dbReference>
<dbReference type="Proteomes" id="UP001460270">
    <property type="component" value="Unassembled WGS sequence"/>
</dbReference>
<dbReference type="Gene3D" id="3.30.200.20">
    <property type="entry name" value="Phosphorylase Kinase, domain 1"/>
    <property type="match status" value="1"/>
</dbReference>